<reference evidence="13 14" key="1">
    <citation type="submission" date="2018-09" db="EMBL/GenBank/DDBJ databases">
        <title>Marinorhizobium profundi gen. nov., sp. nov., isolated from a deep-sea sediment sample from the New Britain Trench and proposal of Marinorhizobiaceae fam. nov. in the order Rhizobiales of the class Alphaproteobacteria.</title>
        <authorList>
            <person name="Cao J."/>
        </authorList>
    </citation>
    <scope>NUCLEOTIDE SEQUENCE [LARGE SCALE GENOMIC DNA]</scope>
    <source>
        <strain evidence="13 14">WS11</strain>
    </source>
</reference>
<feature type="binding site" evidence="9">
    <location>
        <position position="150"/>
    </location>
    <ligand>
        <name>Mg(2+)</name>
        <dbReference type="ChEBI" id="CHEBI:18420"/>
        <label>1</label>
    </ligand>
</feature>
<evidence type="ECO:0000256" key="5">
    <source>
        <dbReference type="ARBA" id="ARBA00016377"/>
    </source>
</evidence>
<evidence type="ECO:0000256" key="3">
    <source>
        <dbReference type="ARBA" id="ARBA00007275"/>
    </source>
</evidence>
<dbReference type="SUPFAM" id="SSF55811">
    <property type="entry name" value="Nudix"/>
    <property type="match status" value="1"/>
</dbReference>
<dbReference type="Proteomes" id="UP000268192">
    <property type="component" value="Chromosome"/>
</dbReference>
<evidence type="ECO:0000259" key="12">
    <source>
        <dbReference type="PROSITE" id="PS51462"/>
    </source>
</evidence>
<feature type="region of interest" description="Disordered" evidence="11">
    <location>
        <begin position="1"/>
        <end position="37"/>
    </location>
</feature>
<feature type="domain" description="Nudix hydrolase" evidence="12">
    <location>
        <begin position="93"/>
        <end position="230"/>
    </location>
</feature>
<evidence type="ECO:0000256" key="11">
    <source>
        <dbReference type="SAM" id="MobiDB-lite"/>
    </source>
</evidence>
<dbReference type="PANTHER" id="PTHR11839:SF18">
    <property type="entry name" value="NUDIX HYDROLASE DOMAIN-CONTAINING PROTEIN"/>
    <property type="match status" value="1"/>
</dbReference>
<evidence type="ECO:0000256" key="7">
    <source>
        <dbReference type="ARBA" id="ARBA00032162"/>
    </source>
</evidence>
<comment type="catalytic activity">
    <reaction evidence="1">
        <text>GDP-alpha-D-mannose + H2O = alpha-D-mannose 1-phosphate + GMP + 2 H(+)</text>
        <dbReference type="Rhea" id="RHEA:27978"/>
        <dbReference type="ChEBI" id="CHEBI:15377"/>
        <dbReference type="ChEBI" id="CHEBI:15378"/>
        <dbReference type="ChEBI" id="CHEBI:57527"/>
        <dbReference type="ChEBI" id="CHEBI:58115"/>
        <dbReference type="ChEBI" id="CHEBI:58409"/>
    </reaction>
</comment>
<feature type="short sequence motif" description="Nudix box" evidence="10">
    <location>
        <begin position="135"/>
        <end position="157"/>
    </location>
</feature>
<dbReference type="Gene3D" id="3.90.79.10">
    <property type="entry name" value="Nucleoside Triphosphate Pyrophosphohydrolase"/>
    <property type="match status" value="1"/>
</dbReference>
<evidence type="ECO:0000256" key="1">
    <source>
        <dbReference type="ARBA" id="ARBA00000847"/>
    </source>
</evidence>
<dbReference type="EMBL" id="CP032509">
    <property type="protein sequence ID" value="AZN70108.1"/>
    <property type="molecule type" value="Genomic_DNA"/>
</dbReference>
<dbReference type="AlphaFoldDB" id="A0A3Q8XL40"/>
<accession>A0A3Q8XL40</accession>
<dbReference type="GO" id="GO:0006753">
    <property type="term" value="P:nucleoside phosphate metabolic process"/>
    <property type="evidence" value="ECO:0007669"/>
    <property type="project" value="TreeGrafter"/>
</dbReference>
<evidence type="ECO:0000256" key="8">
    <source>
        <dbReference type="ARBA" id="ARBA00032272"/>
    </source>
</evidence>
<feature type="binding site" evidence="9">
    <location>
        <position position="154"/>
    </location>
    <ligand>
        <name>Mg(2+)</name>
        <dbReference type="ChEBI" id="CHEBI:18420"/>
        <label>1</label>
    </ligand>
</feature>
<feature type="binding site" evidence="9">
    <location>
        <position position="201"/>
    </location>
    <ligand>
        <name>Mg(2+)</name>
        <dbReference type="ChEBI" id="CHEBI:18420"/>
        <label>1</label>
    </ligand>
</feature>
<protein>
    <recommendedName>
        <fullName evidence="5">GDP-mannose pyrophosphatase</fullName>
    </recommendedName>
    <alternativeName>
        <fullName evidence="7">GDP-mannose hydrolase</fullName>
    </alternativeName>
    <alternativeName>
        <fullName evidence="8">GDPMK</fullName>
    </alternativeName>
</protein>
<comment type="cofactor">
    <cofactor evidence="2 9">
        <name>Mg(2+)</name>
        <dbReference type="ChEBI" id="CHEBI:18420"/>
    </cofactor>
</comment>
<feature type="binding site" evidence="9">
    <location>
        <position position="134"/>
    </location>
    <ligand>
        <name>Mg(2+)</name>
        <dbReference type="ChEBI" id="CHEBI:18420"/>
        <label>1</label>
    </ligand>
</feature>
<dbReference type="PROSITE" id="PS51462">
    <property type="entry name" value="NUDIX"/>
    <property type="match status" value="1"/>
</dbReference>
<keyword evidence="6 13" id="KW-0378">Hydrolase</keyword>
<evidence type="ECO:0000256" key="9">
    <source>
        <dbReference type="PIRSR" id="PIRSR604385-2"/>
    </source>
</evidence>
<sequence length="247" mass="26815">MRPDLRQPADGLHQGVDGGSFRHGDRGQGSGEPVTDTAIDLKDGESRIRIDARETVFSSFRTYDLVTFAEANEAAGPVEPDDGAPVLTRELLVTHRTAAVLPYDQRSGDIILLRQFRLAAHLRTGRGMMIEIVAGAVDAGEDIEAAALRELTEETGLVAERLHWAADFLPSPGMSDEYATLFVAPVDATALHAQAGTDEDETIFPFRVSLKDAIAAADAGHITNGFTLIALNWFARHHTRFVDLRDA</sequence>
<dbReference type="InterPro" id="IPR020084">
    <property type="entry name" value="NUDIX_hydrolase_CS"/>
</dbReference>
<dbReference type="OrthoDB" id="5292471at2"/>
<dbReference type="KEGG" id="abaw:D5400_01440"/>
<evidence type="ECO:0000313" key="13">
    <source>
        <dbReference type="EMBL" id="AZN70108.1"/>
    </source>
</evidence>
<dbReference type="InterPro" id="IPR000086">
    <property type="entry name" value="NUDIX_hydrolase_dom"/>
</dbReference>
<evidence type="ECO:0000256" key="6">
    <source>
        <dbReference type="ARBA" id="ARBA00022801"/>
    </source>
</evidence>
<comment type="subunit">
    <text evidence="4">Homodimer.</text>
</comment>
<evidence type="ECO:0000313" key="14">
    <source>
        <dbReference type="Proteomes" id="UP000268192"/>
    </source>
</evidence>
<organism evidence="13 14">
    <name type="scientific">Georhizobium profundi</name>
    <dbReference type="NCBI Taxonomy" id="2341112"/>
    <lineage>
        <taxon>Bacteria</taxon>
        <taxon>Pseudomonadati</taxon>
        <taxon>Pseudomonadota</taxon>
        <taxon>Alphaproteobacteria</taxon>
        <taxon>Hyphomicrobiales</taxon>
        <taxon>Rhizobiaceae</taxon>
        <taxon>Georhizobium</taxon>
    </lineage>
</organism>
<dbReference type="NCBIfam" id="TIGR00052">
    <property type="entry name" value="nudix-type nucleoside diphosphatase, YffH/AdpP family"/>
    <property type="match status" value="1"/>
</dbReference>
<dbReference type="InterPro" id="IPR015797">
    <property type="entry name" value="NUDIX_hydrolase-like_dom_sf"/>
</dbReference>
<dbReference type="PANTHER" id="PTHR11839">
    <property type="entry name" value="UDP/ADP-SUGAR PYROPHOSPHATASE"/>
    <property type="match status" value="1"/>
</dbReference>
<dbReference type="GO" id="GO:0046872">
    <property type="term" value="F:metal ion binding"/>
    <property type="evidence" value="ECO:0007669"/>
    <property type="project" value="UniProtKB-KW"/>
</dbReference>
<dbReference type="GO" id="GO:0005829">
    <property type="term" value="C:cytosol"/>
    <property type="evidence" value="ECO:0007669"/>
    <property type="project" value="TreeGrafter"/>
</dbReference>
<dbReference type="PROSITE" id="PS00893">
    <property type="entry name" value="NUDIX_BOX"/>
    <property type="match status" value="1"/>
</dbReference>
<keyword evidence="14" id="KW-1185">Reference proteome</keyword>
<evidence type="ECO:0000256" key="2">
    <source>
        <dbReference type="ARBA" id="ARBA00001946"/>
    </source>
</evidence>
<keyword evidence="9" id="KW-0460">Magnesium</keyword>
<keyword evidence="9" id="KW-0479">Metal-binding</keyword>
<evidence type="ECO:0000256" key="4">
    <source>
        <dbReference type="ARBA" id="ARBA00011738"/>
    </source>
</evidence>
<evidence type="ECO:0000256" key="10">
    <source>
        <dbReference type="PIRSR" id="PIRSR604385-3"/>
    </source>
</evidence>
<comment type="similarity">
    <text evidence="3">Belongs to the Nudix hydrolase family. NudK subfamily.</text>
</comment>
<dbReference type="InterPro" id="IPR004385">
    <property type="entry name" value="NDP_pyrophosphatase"/>
</dbReference>
<name>A0A3Q8XL40_9HYPH</name>
<dbReference type="GO" id="GO:0016818">
    <property type="term" value="F:hydrolase activity, acting on acid anhydrides, in phosphorus-containing anhydrides"/>
    <property type="evidence" value="ECO:0007669"/>
    <property type="project" value="InterPro"/>
</dbReference>
<dbReference type="GO" id="GO:0019693">
    <property type="term" value="P:ribose phosphate metabolic process"/>
    <property type="evidence" value="ECO:0007669"/>
    <property type="project" value="TreeGrafter"/>
</dbReference>
<proteinExistence type="inferred from homology"/>
<dbReference type="Pfam" id="PF00293">
    <property type="entry name" value="NUDIX"/>
    <property type="match status" value="1"/>
</dbReference>
<gene>
    <name evidence="13" type="ORF">D5400_01440</name>
</gene>